<dbReference type="InterPro" id="IPR016047">
    <property type="entry name" value="M23ase_b-sheet_dom"/>
</dbReference>
<proteinExistence type="predicted"/>
<feature type="signal peptide" evidence="3">
    <location>
        <begin position="1"/>
        <end position="23"/>
    </location>
</feature>
<dbReference type="Proteomes" id="UP000634139">
    <property type="component" value="Unassembled WGS sequence"/>
</dbReference>
<keyword evidence="6" id="KW-1185">Reference proteome</keyword>
<dbReference type="PANTHER" id="PTHR21666:SF289">
    <property type="entry name" value="L-ALA--D-GLU ENDOPEPTIDASE"/>
    <property type="match status" value="1"/>
</dbReference>
<dbReference type="Pfam" id="PF01551">
    <property type="entry name" value="Peptidase_M23"/>
    <property type="match status" value="1"/>
</dbReference>
<feature type="chain" id="PRO_5037802100" description="M23ase beta-sheet core domain-containing protein" evidence="3">
    <location>
        <begin position="24"/>
        <end position="215"/>
    </location>
</feature>
<accession>A0A918R840</accession>
<dbReference type="InterPro" id="IPR011055">
    <property type="entry name" value="Dup_hybrid_motif"/>
</dbReference>
<protein>
    <recommendedName>
        <fullName evidence="4">M23ase beta-sheet core domain-containing protein</fullName>
    </recommendedName>
</protein>
<dbReference type="EMBL" id="BMZD01000001">
    <property type="protein sequence ID" value="GGZ88739.1"/>
    <property type="molecule type" value="Genomic_DNA"/>
</dbReference>
<reference evidence="5" key="1">
    <citation type="journal article" date="2014" name="Int. J. Syst. Evol. Microbiol.">
        <title>Complete genome sequence of Corynebacterium casei LMG S-19264T (=DSM 44701T), isolated from a smear-ripened cheese.</title>
        <authorList>
            <consortium name="US DOE Joint Genome Institute (JGI-PGF)"/>
            <person name="Walter F."/>
            <person name="Albersmeier A."/>
            <person name="Kalinowski J."/>
            <person name="Ruckert C."/>
        </authorList>
    </citation>
    <scope>NUCLEOTIDE SEQUENCE</scope>
    <source>
        <strain evidence="5">KCTC 32422</strain>
    </source>
</reference>
<reference evidence="5" key="2">
    <citation type="submission" date="2020-09" db="EMBL/GenBank/DDBJ databases">
        <authorList>
            <person name="Sun Q."/>
            <person name="Kim S."/>
        </authorList>
    </citation>
    <scope>NUCLEOTIDE SEQUENCE</scope>
    <source>
        <strain evidence="5">KCTC 32422</strain>
    </source>
</reference>
<evidence type="ECO:0000256" key="3">
    <source>
        <dbReference type="SAM" id="SignalP"/>
    </source>
</evidence>
<dbReference type="GO" id="GO:0004222">
    <property type="term" value="F:metalloendopeptidase activity"/>
    <property type="evidence" value="ECO:0007669"/>
    <property type="project" value="TreeGrafter"/>
</dbReference>
<dbReference type="InterPro" id="IPR050570">
    <property type="entry name" value="Cell_wall_metabolism_enzyme"/>
</dbReference>
<feature type="region of interest" description="Disordered" evidence="2">
    <location>
        <begin position="74"/>
        <end position="93"/>
    </location>
</feature>
<dbReference type="Gene3D" id="2.70.70.10">
    <property type="entry name" value="Glucose Permease (Domain IIA)"/>
    <property type="match status" value="1"/>
</dbReference>
<comment type="caution">
    <text evidence="5">The sequence shown here is derived from an EMBL/GenBank/DDBJ whole genome shotgun (WGS) entry which is preliminary data.</text>
</comment>
<evidence type="ECO:0000259" key="4">
    <source>
        <dbReference type="Pfam" id="PF01551"/>
    </source>
</evidence>
<evidence type="ECO:0000256" key="1">
    <source>
        <dbReference type="ARBA" id="ARBA00022729"/>
    </source>
</evidence>
<evidence type="ECO:0000256" key="2">
    <source>
        <dbReference type="SAM" id="MobiDB-lite"/>
    </source>
</evidence>
<organism evidence="5 6">
    <name type="scientific">Novosphingobium arvoryzae</name>
    <dbReference type="NCBI Taxonomy" id="1256514"/>
    <lineage>
        <taxon>Bacteria</taxon>
        <taxon>Pseudomonadati</taxon>
        <taxon>Pseudomonadota</taxon>
        <taxon>Alphaproteobacteria</taxon>
        <taxon>Sphingomonadales</taxon>
        <taxon>Sphingomonadaceae</taxon>
        <taxon>Novosphingobium</taxon>
    </lineage>
</organism>
<keyword evidence="1 3" id="KW-0732">Signal</keyword>
<dbReference type="SUPFAM" id="SSF51261">
    <property type="entry name" value="Duplicated hybrid motif"/>
    <property type="match status" value="1"/>
</dbReference>
<evidence type="ECO:0000313" key="6">
    <source>
        <dbReference type="Proteomes" id="UP000634139"/>
    </source>
</evidence>
<dbReference type="PANTHER" id="PTHR21666">
    <property type="entry name" value="PEPTIDASE-RELATED"/>
    <property type="match status" value="1"/>
</dbReference>
<feature type="domain" description="M23ase beta-sheet core" evidence="4">
    <location>
        <begin position="113"/>
        <end position="208"/>
    </location>
</feature>
<sequence>MSRGYPALGGALVLAAMSQPVLAQAVAALPPDRETSAPVTVAAPPPAGSVTVLVAPAGPAVKIARAADGAGAMASLEPLPGPDTAEPASSRNRRVGVSSGYGYRIHPIYRSIRFHSGIDLARPAGTRVLAATGGIVTRAGWAAGYGLLVTIDHGSGVETRYAHLASIAVGPGQRLGKGDLIGLVGSTGRSTGPHLHYEVRRNGRAVSPVPARKGQ</sequence>
<name>A0A918R840_9SPHN</name>
<evidence type="ECO:0000313" key="5">
    <source>
        <dbReference type="EMBL" id="GGZ88739.1"/>
    </source>
</evidence>
<dbReference type="CDD" id="cd12797">
    <property type="entry name" value="M23_peptidase"/>
    <property type="match status" value="1"/>
</dbReference>
<dbReference type="AlphaFoldDB" id="A0A918R840"/>
<gene>
    <name evidence="5" type="ORF">GCM10011617_04600</name>
</gene>